<gene>
    <name evidence="2" type="ORF">Daesc_009482</name>
</gene>
<name>A0AAX6MAG1_9PEZI</name>
<comment type="caution">
    <text evidence="2">The sequence shown here is derived from an EMBL/GenBank/DDBJ whole genome shotgun (WGS) entry which is preliminary data.</text>
</comment>
<dbReference type="Proteomes" id="UP001369815">
    <property type="component" value="Unassembled WGS sequence"/>
</dbReference>
<evidence type="ECO:0000256" key="1">
    <source>
        <dbReference type="SAM" id="MobiDB-lite"/>
    </source>
</evidence>
<feature type="region of interest" description="Disordered" evidence="1">
    <location>
        <begin position="1"/>
        <end position="88"/>
    </location>
</feature>
<organism evidence="2 3">
    <name type="scientific">Daldinia eschscholtzii</name>
    <dbReference type="NCBI Taxonomy" id="292717"/>
    <lineage>
        <taxon>Eukaryota</taxon>
        <taxon>Fungi</taxon>
        <taxon>Dikarya</taxon>
        <taxon>Ascomycota</taxon>
        <taxon>Pezizomycotina</taxon>
        <taxon>Sordariomycetes</taxon>
        <taxon>Xylariomycetidae</taxon>
        <taxon>Xylariales</taxon>
        <taxon>Hypoxylaceae</taxon>
        <taxon>Daldinia</taxon>
    </lineage>
</organism>
<keyword evidence="3" id="KW-1185">Reference proteome</keyword>
<evidence type="ECO:0000313" key="2">
    <source>
        <dbReference type="EMBL" id="KAK6949406.1"/>
    </source>
</evidence>
<proteinExistence type="predicted"/>
<reference evidence="2 3" key="1">
    <citation type="journal article" date="2024" name="Front Chem Biol">
        <title>Unveiling the potential of Daldinia eschscholtzii MFLUCC 19-0629 through bioactivity and bioinformatics studies for enhanced sustainable agriculture production.</title>
        <authorList>
            <person name="Brooks S."/>
            <person name="Weaver J.A."/>
            <person name="Klomchit A."/>
            <person name="Alharthi S.A."/>
            <person name="Onlamun T."/>
            <person name="Nurani R."/>
            <person name="Vong T.K."/>
            <person name="Alberti F."/>
            <person name="Greco C."/>
        </authorList>
    </citation>
    <scope>NUCLEOTIDE SEQUENCE [LARGE SCALE GENOMIC DNA]</scope>
    <source>
        <strain evidence="2">MFLUCC 19-0629</strain>
    </source>
</reference>
<accession>A0AAX6MAG1</accession>
<protein>
    <submittedName>
        <fullName evidence="2">Uncharacterized protein</fullName>
    </submittedName>
</protein>
<dbReference type="EMBL" id="JBANMG010000009">
    <property type="protein sequence ID" value="KAK6949406.1"/>
    <property type="molecule type" value="Genomic_DNA"/>
</dbReference>
<dbReference type="AlphaFoldDB" id="A0AAX6MAG1"/>
<sequence>MDGSNDKKGKYSISLRGVISSPTGTILSALGLRSDPTSKQNKEEEVEKDEGKEIENEEEKDKKKKKKKKRSSSPNDKPTGGAALVLPYIPQHAKESFLKTATSHQMRQENNIP</sequence>
<evidence type="ECO:0000313" key="3">
    <source>
        <dbReference type="Proteomes" id="UP001369815"/>
    </source>
</evidence>
<feature type="compositionally biased region" description="Basic and acidic residues" evidence="1">
    <location>
        <begin position="40"/>
        <end position="54"/>
    </location>
</feature>
<feature type="compositionally biased region" description="Basic residues" evidence="1">
    <location>
        <begin position="62"/>
        <end position="71"/>
    </location>
</feature>